<dbReference type="SMART" id="SM01312">
    <property type="entry name" value="RTC4"/>
    <property type="match status" value="1"/>
</dbReference>
<proteinExistence type="inferred from homology"/>
<organism evidence="10 11">
    <name type="scientific">Rhizopus stolonifer</name>
    <name type="common">Rhizopus nigricans</name>
    <dbReference type="NCBI Taxonomy" id="4846"/>
    <lineage>
        <taxon>Eukaryota</taxon>
        <taxon>Fungi</taxon>
        <taxon>Fungi incertae sedis</taxon>
        <taxon>Mucoromycota</taxon>
        <taxon>Mucoromycotina</taxon>
        <taxon>Mucoromycetes</taxon>
        <taxon>Mucorales</taxon>
        <taxon>Mucorineae</taxon>
        <taxon>Rhizopodaceae</taxon>
        <taxon>Rhizopus</taxon>
    </lineage>
</organism>
<keyword evidence="6" id="KW-0963">Cytoplasm</keyword>
<keyword evidence="7" id="KW-0539">Nucleus</keyword>
<feature type="compositionally biased region" description="Polar residues" evidence="8">
    <location>
        <begin position="30"/>
        <end position="41"/>
    </location>
</feature>
<dbReference type="Proteomes" id="UP000253551">
    <property type="component" value="Unassembled WGS sequence"/>
</dbReference>
<comment type="function">
    <text evidence="1">May be involved in a process influencing telomere capping.</text>
</comment>
<comment type="subcellular location">
    <subcellularLocation>
        <location evidence="3">Cytoplasm</location>
    </subcellularLocation>
    <subcellularLocation>
        <location evidence="2">Nucleus</location>
    </subcellularLocation>
</comment>
<evidence type="ECO:0000256" key="1">
    <source>
        <dbReference type="ARBA" id="ARBA00002738"/>
    </source>
</evidence>
<evidence type="ECO:0000256" key="4">
    <source>
        <dbReference type="ARBA" id="ARBA00009461"/>
    </source>
</evidence>
<dbReference type="InterPro" id="IPR028094">
    <property type="entry name" value="RTC4_C"/>
</dbReference>
<evidence type="ECO:0000256" key="7">
    <source>
        <dbReference type="ARBA" id="ARBA00023242"/>
    </source>
</evidence>
<evidence type="ECO:0000256" key="6">
    <source>
        <dbReference type="ARBA" id="ARBA00022490"/>
    </source>
</evidence>
<dbReference type="InterPro" id="IPR039024">
    <property type="entry name" value="RTC4"/>
</dbReference>
<dbReference type="STRING" id="4846.A0A367IZX5"/>
<comment type="caution">
    <text evidence="10">The sequence shown here is derived from an EMBL/GenBank/DDBJ whole genome shotgun (WGS) entry which is preliminary data.</text>
</comment>
<dbReference type="PANTHER" id="PTHR41391">
    <property type="entry name" value="RESTRICTION OF TELOMERE CAPPING PROTEIN 4"/>
    <property type="match status" value="1"/>
</dbReference>
<dbReference type="EMBL" id="PJQM01004888">
    <property type="protein sequence ID" value="RCH83021.1"/>
    <property type="molecule type" value="Genomic_DNA"/>
</dbReference>
<feature type="region of interest" description="Disordered" evidence="8">
    <location>
        <begin position="21"/>
        <end position="41"/>
    </location>
</feature>
<dbReference type="GO" id="GO:0005737">
    <property type="term" value="C:cytoplasm"/>
    <property type="evidence" value="ECO:0007669"/>
    <property type="project" value="UniProtKB-SubCell"/>
</dbReference>
<dbReference type="AlphaFoldDB" id="A0A367IZX5"/>
<feature type="region of interest" description="Disordered" evidence="8">
    <location>
        <begin position="65"/>
        <end position="96"/>
    </location>
</feature>
<sequence>MHRQESKSVFNLAEKKSVFQKESVEVKVPSGSNSEDWLNEKSSNVRVKSKYRKVDRFAVLDDDDDFQKSKAKKEPEKPVLIRPTKKPRLSDTSKNSSYQVERLLESVKEIKRETQEEKCPFCDEVLNPMTEILRKYLDQFEKKNQEHIERQKRKQRKEDAESSFSRPADLIPEKRRVLSADIYEFCKLHRLELVLKPLGKSRGYPPSIDFESIEKRIKNFQDQLQDIISGRIQSKFKTVVTDAYDEFGTGKARGAINVMLRVEKCMPGYYGPRGSAAIISALSKMYLHSGLLTKETTKPLLPLEYIQQVLVPEVGIRLIREDLVAKSTKGKSKQTSILDFARKVPPNLTETAEKTMTESREYGTAMFPVTEEDFVTVLSDDKD</sequence>
<dbReference type="GO" id="GO:0005634">
    <property type="term" value="C:nucleus"/>
    <property type="evidence" value="ECO:0007669"/>
    <property type="project" value="UniProtKB-SubCell"/>
</dbReference>
<evidence type="ECO:0000259" key="9">
    <source>
        <dbReference type="SMART" id="SM01312"/>
    </source>
</evidence>
<feature type="compositionally biased region" description="Basic and acidic residues" evidence="8">
    <location>
        <begin position="66"/>
        <end position="79"/>
    </location>
</feature>
<reference evidence="10 11" key="1">
    <citation type="journal article" date="2018" name="G3 (Bethesda)">
        <title>Phylogenetic and Phylogenomic Definition of Rhizopus Species.</title>
        <authorList>
            <person name="Gryganskyi A.P."/>
            <person name="Golan J."/>
            <person name="Dolatabadi S."/>
            <person name="Mondo S."/>
            <person name="Robb S."/>
            <person name="Idnurm A."/>
            <person name="Muszewska A."/>
            <person name="Steczkiewicz K."/>
            <person name="Masonjones S."/>
            <person name="Liao H.L."/>
            <person name="Gajdeczka M.T."/>
            <person name="Anike F."/>
            <person name="Vuek A."/>
            <person name="Anishchenko I.M."/>
            <person name="Voigt K."/>
            <person name="de Hoog G.S."/>
            <person name="Smith M.E."/>
            <person name="Heitman J."/>
            <person name="Vilgalys R."/>
            <person name="Stajich J.E."/>
        </authorList>
    </citation>
    <scope>NUCLEOTIDE SEQUENCE [LARGE SCALE GENOMIC DNA]</scope>
    <source>
        <strain evidence="10 11">LSU 92-RS-03</strain>
    </source>
</reference>
<evidence type="ECO:0000313" key="10">
    <source>
        <dbReference type="EMBL" id="RCH83021.1"/>
    </source>
</evidence>
<accession>A0A367IZX5</accession>
<evidence type="ECO:0000313" key="11">
    <source>
        <dbReference type="Proteomes" id="UP000253551"/>
    </source>
</evidence>
<evidence type="ECO:0000256" key="3">
    <source>
        <dbReference type="ARBA" id="ARBA00004496"/>
    </source>
</evidence>
<evidence type="ECO:0000256" key="8">
    <source>
        <dbReference type="SAM" id="MobiDB-lite"/>
    </source>
</evidence>
<protein>
    <recommendedName>
        <fullName evidence="5">Restriction of telomere capping protein 4</fullName>
    </recommendedName>
</protein>
<evidence type="ECO:0000256" key="5">
    <source>
        <dbReference type="ARBA" id="ARBA00015162"/>
    </source>
</evidence>
<feature type="region of interest" description="Disordered" evidence="8">
    <location>
        <begin position="146"/>
        <end position="166"/>
    </location>
</feature>
<gene>
    <name evidence="10" type="ORF">CU098_007164</name>
</gene>
<dbReference type="PANTHER" id="PTHR41391:SF1">
    <property type="entry name" value="RESTRICTION OF TELOMERE CAPPING PROTEIN 4"/>
    <property type="match status" value="1"/>
</dbReference>
<keyword evidence="11" id="KW-1185">Reference proteome</keyword>
<dbReference type="OrthoDB" id="128308at2759"/>
<comment type="similarity">
    <text evidence="4">Belongs to the RTC4 family.</text>
</comment>
<dbReference type="Pfam" id="PF14474">
    <property type="entry name" value="RTC4"/>
    <property type="match status" value="1"/>
</dbReference>
<feature type="domain" description="Restriction of telomere capping protein 4 C-terminal" evidence="9">
    <location>
        <begin position="227"/>
        <end position="369"/>
    </location>
</feature>
<evidence type="ECO:0000256" key="2">
    <source>
        <dbReference type="ARBA" id="ARBA00004123"/>
    </source>
</evidence>
<name>A0A367IZX5_RHIST</name>